<reference evidence="22 23" key="1">
    <citation type="submission" date="2014-04" db="EMBL/GenBank/DDBJ databases">
        <title>Genome evolution of avian class.</title>
        <authorList>
            <person name="Zhang G."/>
            <person name="Li C."/>
        </authorList>
    </citation>
    <scope>NUCLEOTIDE SEQUENCE [LARGE SCALE GENOMIC DNA]</scope>
    <source>
        <strain evidence="22">BGI_N307</strain>
    </source>
</reference>
<dbReference type="GO" id="GO:0005576">
    <property type="term" value="C:extracellular region"/>
    <property type="evidence" value="ECO:0007669"/>
    <property type="project" value="UniProtKB-SubCell"/>
</dbReference>
<dbReference type="GO" id="GO:0005509">
    <property type="term" value="F:calcium ion binding"/>
    <property type="evidence" value="ECO:0007669"/>
    <property type="project" value="InterPro"/>
</dbReference>
<evidence type="ECO:0000256" key="3">
    <source>
        <dbReference type="ARBA" id="ARBA00022525"/>
    </source>
</evidence>
<evidence type="ECO:0000256" key="20">
    <source>
        <dbReference type="RuleBase" id="RU361236"/>
    </source>
</evidence>
<dbReference type="OrthoDB" id="5841574at2759"/>
<dbReference type="PROSITE" id="PS00119">
    <property type="entry name" value="PA2_ASP"/>
    <property type="match status" value="1"/>
</dbReference>
<dbReference type="InterPro" id="IPR036444">
    <property type="entry name" value="PLipase_A2_dom_sf"/>
</dbReference>
<dbReference type="InterPro" id="IPR016090">
    <property type="entry name" value="PLA2-like_dom"/>
</dbReference>
<dbReference type="STRING" id="118200.A0A093H6X4"/>
<dbReference type="PANTHER" id="PTHR11716:SF94">
    <property type="entry name" value="PHOSPHOLIPASE A2"/>
    <property type="match status" value="1"/>
</dbReference>
<dbReference type="SUPFAM" id="SSF48619">
    <property type="entry name" value="Phospholipase A2, PLA2"/>
    <property type="match status" value="1"/>
</dbReference>
<protein>
    <recommendedName>
        <fullName evidence="2 20">Phospholipase A2</fullName>
        <ecNumber evidence="2 20">3.1.1.4</ecNumber>
    </recommendedName>
</protein>
<evidence type="ECO:0000256" key="10">
    <source>
        <dbReference type="ARBA" id="ARBA00048015"/>
    </source>
</evidence>
<keyword evidence="5 20" id="KW-0378">Hydrolase</keyword>
<feature type="active site" evidence="16">
    <location>
        <position position="121"/>
    </location>
</feature>
<dbReference type="Gene3D" id="1.20.90.10">
    <property type="entry name" value="Phospholipase A2 domain"/>
    <property type="match status" value="1"/>
</dbReference>
<keyword evidence="6 17" id="KW-0106">Calcium</keyword>
<organism evidence="22 23">
    <name type="scientific">Dryobates pubescens</name>
    <name type="common">Downy woodpecker</name>
    <name type="synonym">Picoides pubescens</name>
    <dbReference type="NCBI Taxonomy" id="118200"/>
    <lineage>
        <taxon>Eukaryota</taxon>
        <taxon>Metazoa</taxon>
        <taxon>Chordata</taxon>
        <taxon>Craniata</taxon>
        <taxon>Vertebrata</taxon>
        <taxon>Euteleostomi</taxon>
        <taxon>Archelosauria</taxon>
        <taxon>Archosauria</taxon>
        <taxon>Dinosauria</taxon>
        <taxon>Saurischia</taxon>
        <taxon>Theropoda</taxon>
        <taxon>Coelurosauria</taxon>
        <taxon>Aves</taxon>
        <taxon>Neognathae</taxon>
        <taxon>Neoaves</taxon>
        <taxon>Telluraves</taxon>
        <taxon>Coraciimorphae</taxon>
        <taxon>Piciformes</taxon>
        <taxon>Picidae</taxon>
        <taxon>Dryobates</taxon>
    </lineage>
</organism>
<sequence length="147" mass="16428">MKFLAVLFLLSVGAASIDAVPRAMWTLRKMIKCTIPNSFPLLQYADYGCYCGLGGSGTPVDELDRCCQAHDNCYNLAMEHESCKYILDNPYTETYAFTCSNKTVTCSSKNNDCKAFICNCDRIAATCFAKAPYNPQHHKLDAEKYCK</sequence>
<dbReference type="Proteomes" id="UP000053875">
    <property type="component" value="Unassembled WGS sequence"/>
</dbReference>
<comment type="subcellular location">
    <subcellularLocation>
        <location evidence="1 20">Secreted</location>
    </subcellularLocation>
</comment>
<dbReference type="GO" id="GO:0005102">
    <property type="term" value="F:signaling receptor binding"/>
    <property type="evidence" value="ECO:0007669"/>
    <property type="project" value="UniProtKB-ARBA"/>
</dbReference>
<dbReference type="FunFam" id="1.20.90.10:FF:000011">
    <property type="entry name" value="Phospholipase A(2)"/>
    <property type="match status" value="1"/>
</dbReference>
<dbReference type="PRINTS" id="PR00389">
    <property type="entry name" value="PHPHLIPASEA2"/>
</dbReference>
<evidence type="ECO:0000256" key="12">
    <source>
        <dbReference type="ARBA" id="ARBA00048227"/>
    </source>
</evidence>
<evidence type="ECO:0000256" key="8">
    <source>
        <dbReference type="ARBA" id="ARBA00023157"/>
    </source>
</evidence>
<evidence type="ECO:0000256" key="16">
    <source>
        <dbReference type="PIRSR" id="PIRSR601211-1"/>
    </source>
</evidence>
<dbReference type="AlphaFoldDB" id="A0A093H6X4"/>
<evidence type="ECO:0000256" key="2">
    <source>
        <dbReference type="ARBA" id="ARBA00013278"/>
    </source>
</evidence>
<comment type="similarity">
    <text evidence="19">Belongs to the phospholipase A2 family.</text>
</comment>
<evidence type="ECO:0000256" key="19">
    <source>
        <dbReference type="RuleBase" id="RU003654"/>
    </source>
</evidence>
<evidence type="ECO:0000256" key="5">
    <source>
        <dbReference type="ARBA" id="ARBA00022801"/>
    </source>
</evidence>
<comment type="catalytic activity">
    <reaction evidence="9">
        <text>N,1-dihexadecanoyl-2-(9Z,12Z-octadecadienoyl)-sn-glycero-3-phosphoethanolamine + H2O = N,1-dihexadecanoyl-sn-glycero-3-phosphoethanolamine + (9Z,12Z)-octadecadienoate + H(+)</text>
        <dbReference type="Rhea" id="RHEA:56424"/>
        <dbReference type="ChEBI" id="CHEBI:15377"/>
        <dbReference type="ChEBI" id="CHEBI:15378"/>
        <dbReference type="ChEBI" id="CHEBI:30245"/>
        <dbReference type="ChEBI" id="CHEBI:85334"/>
        <dbReference type="ChEBI" id="CHEBI:85335"/>
    </reaction>
    <physiologicalReaction direction="left-to-right" evidence="9">
        <dbReference type="Rhea" id="RHEA:56425"/>
    </physiologicalReaction>
</comment>
<dbReference type="PROSITE" id="PS00118">
    <property type="entry name" value="PA2_HIS"/>
    <property type="match status" value="1"/>
</dbReference>
<dbReference type="GO" id="GO:0016042">
    <property type="term" value="P:lipid catabolic process"/>
    <property type="evidence" value="ECO:0007669"/>
    <property type="project" value="InterPro"/>
</dbReference>
<evidence type="ECO:0000256" key="18">
    <source>
        <dbReference type="PIRSR" id="PIRSR601211-3"/>
    </source>
</evidence>
<feature type="disulfide bond" evidence="18">
    <location>
        <begin position="83"/>
        <end position="113"/>
    </location>
</feature>
<dbReference type="InterPro" id="IPR001211">
    <property type="entry name" value="PLA2"/>
</dbReference>
<keyword evidence="3 20" id="KW-0964">Secreted</keyword>
<feature type="disulfide bond" evidence="18">
    <location>
        <begin position="66"/>
        <end position="127"/>
    </location>
</feature>
<comment type="catalytic activity">
    <reaction evidence="12">
        <text>1,2-dihexadecanoyl-sn-glycero-3-phosphocholine + H2O = 1-hexadecanoyl-sn-glycero-3-phosphocholine + hexadecanoate + H(+)</text>
        <dbReference type="Rhea" id="RHEA:41223"/>
        <dbReference type="ChEBI" id="CHEBI:7896"/>
        <dbReference type="ChEBI" id="CHEBI:15377"/>
        <dbReference type="ChEBI" id="CHEBI:15378"/>
        <dbReference type="ChEBI" id="CHEBI:72998"/>
        <dbReference type="ChEBI" id="CHEBI:72999"/>
    </reaction>
    <physiologicalReaction direction="left-to-right" evidence="12">
        <dbReference type="Rhea" id="RHEA:41224"/>
    </physiologicalReaction>
</comment>
<keyword evidence="7 20" id="KW-0443">Lipid metabolism</keyword>
<name>A0A093H6X4_DRYPU</name>
<feature type="active site" evidence="16">
    <location>
        <position position="70"/>
    </location>
</feature>
<dbReference type="InterPro" id="IPR033112">
    <property type="entry name" value="PLA2_Asp_AS"/>
</dbReference>
<dbReference type="PANTHER" id="PTHR11716">
    <property type="entry name" value="PHOSPHOLIPASE A2 FAMILY MEMBER"/>
    <property type="match status" value="1"/>
</dbReference>
<dbReference type="EMBL" id="KL217402">
    <property type="protein sequence ID" value="KFV77376.1"/>
    <property type="molecule type" value="Genomic_DNA"/>
</dbReference>
<comment type="catalytic activity">
    <reaction evidence="10">
        <text>1-hexadecanoyl-2-(9Z-octadecenoyl)-sn-glycero-3-phospho-(1'-sn-glycerol) + H2O = 1-hexadecanoyl-sn-glycero-3-phospho-(1'-sn-glycerol) + (9Z)-octadecenoate + H(+)</text>
        <dbReference type="Rhea" id="RHEA:40919"/>
        <dbReference type="ChEBI" id="CHEBI:15377"/>
        <dbReference type="ChEBI" id="CHEBI:15378"/>
        <dbReference type="ChEBI" id="CHEBI:30823"/>
        <dbReference type="ChEBI" id="CHEBI:72841"/>
        <dbReference type="ChEBI" id="CHEBI:75158"/>
    </reaction>
    <physiologicalReaction direction="left-to-right" evidence="10">
        <dbReference type="Rhea" id="RHEA:40920"/>
    </physiologicalReaction>
</comment>
<feature type="signal peptide" evidence="20">
    <location>
        <begin position="1"/>
        <end position="19"/>
    </location>
</feature>
<evidence type="ECO:0000256" key="7">
    <source>
        <dbReference type="ARBA" id="ARBA00023098"/>
    </source>
</evidence>
<dbReference type="EC" id="3.1.1.4" evidence="2 20"/>
<proteinExistence type="inferred from homology"/>
<evidence type="ECO:0000313" key="23">
    <source>
        <dbReference type="Proteomes" id="UP000053875"/>
    </source>
</evidence>
<keyword evidence="8 18" id="KW-1015">Disulfide bond</keyword>
<feature type="disulfide bond" evidence="18">
    <location>
        <begin position="106"/>
        <end position="118"/>
    </location>
</feature>
<evidence type="ECO:0000256" key="4">
    <source>
        <dbReference type="ARBA" id="ARBA00022723"/>
    </source>
</evidence>
<evidence type="ECO:0000256" key="6">
    <source>
        <dbReference type="ARBA" id="ARBA00022837"/>
    </source>
</evidence>
<feature type="disulfide bond" evidence="18">
    <location>
        <begin position="73"/>
        <end position="120"/>
    </location>
</feature>
<comment type="catalytic activity">
    <reaction evidence="14">
        <text>1-hexadecanoyl-2-(9Z-octadecenoyl)-sn-glycero-3-phosphocholine + H2O = 1-hexadecanoyl-sn-glycero-3-phosphocholine + (9Z)-octadecenoate + H(+)</text>
        <dbReference type="Rhea" id="RHEA:38779"/>
        <dbReference type="ChEBI" id="CHEBI:15377"/>
        <dbReference type="ChEBI" id="CHEBI:15378"/>
        <dbReference type="ChEBI" id="CHEBI:30823"/>
        <dbReference type="ChEBI" id="CHEBI:72998"/>
        <dbReference type="ChEBI" id="CHEBI:73001"/>
    </reaction>
    <physiologicalReaction direction="left-to-right" evidence="14">
        <dbReference type="Rhea" id="RHEA:38780"/>
    </physiologicalReaction>
</comment>
<comment type="catalytic activity">
    <reaction evidence="11">
        <text>N-hexadecanoyl-1,2-di-(9Z-octadecenoyl)-sn-glycero-3-phosphoethanolamine + H2O = N-hexadecanoyl-1-(9Z-octadecenoyl)-sn-glycero-3-phosphoethanolamine + (9Z)-octadecenoate + H(+)</text>
        <dbReference type="Rhea" id="RHEA:45424"/>
        <dbReference type="ChEBI" id="CHEBI:15377"/>
        <dbReference type="ChEBI" id="CHEBI:15378"/>
        <dbReference type="ChEBI" id="CHEBI:30823"/>
        <dbReference type="ChEBI" id="CHEBI:78097"/>
        <dbReference type="ChEBI" id="CHEBI:85217"/>
    </reaction>
    <physiologicalReaction direction="left-to-right" evidence="11">
        <dbReference type="Rhea" id="RHEA:45425"/>
    </physiologicalReaction>
</comment>
<comment type="cofactor">
    <cofactor evidence="17">
        <name>Ca(2+)</name>
        <dbReference type="ChEBI" id="CHEBI:29108"/>
    </cofactor>
    <text evidence="17">Binds 1 Ca(2+) ion per subunit.</text>
</comment>
<gene>
    <name evidence="22" type="ORF">N307_00981</name>
</gene>
<dbReference type="Pfam" id="PF00068">
    <property type="entry name" value="Phospholip_A2_1"/>
    <property type="match status" value="1"/>
</dbReference>
<keyword evidence="23" id="KW-1185">Reference proteome</keyword>
<dbReference type="KEGG" id="dpub:104308439"/>
<dbReference type="SMART" id="SM00085">
    <property type="entry name" value="PA2c"/>
    <property type="match status" value="1"/>
</dbReference>
<feature type="binding site" evidence="17">
    <location>
        <position position="54"/>
    </location>
    <ligand>
        <name>Ca(2+)</name>
        <dbReference type="ChEBI" id="CHEBI:29108"/>
    </ligand>
</feature>
<evidence type="ECO:0000256" key="13">
    <source>
        <dbReference type="ARBA" id="ARBA00048373"/>
    </source>
</evidence>
<evidence type="ECO:0000256" key="17">
    <source>
        <dbReference type="PIRSR" id="PIRSR601211-2"/>
    </source>
</evidence>
<accession>A0A093H6X4</accession>
<keyword evidence="4 17" id="KW-0479">Metal-binding</keyword>
<comment type="catalytic activity">
    <reaction evidence="13">
        <text>1-hexadecanoyl-2-(5Z,8Z,11Z,14Z-eicosatetraenoyl)-sn-glycero-3-phosphocholine + H2O = 1-hexadecanoyl-sn-glycero-3-phosphocholine + (5Z,8Z,11Z,14Z)-eicosatetraenoate + H(+)</text>
        <dbReference type="Rhea" id="RHEA:40427"/>
        <dbReference type="ChEBI" id="CHEBI:15377"/>
        <dbReference type="ChEBI" id="CHEBI:15378"/>
        <dbReference type="ChEBI" id="CHEBI:32395"/>
        <dbReference type="ChEBI" id="CHEBI:72998"/>
        <dbReference type="ChEBI" id="CHEBI:73003"/>
    </reaction>
    <physiologicalReaction direction="left-to-right" evidence="13">
        <dbReference type="Rhea" id="RHEA:40428"/>
    </physiologicalReaction>
</comment>
<evidence type="ECO:0000256" key="15">
    <source>
        <dbReference type="ARBA" id="ARBA00049039"/>
    </source>
</evidence>
<comment type="catalytic activity">
    <reaction evidence="20">
        <text>a 1,2-diacyl-sn-glycero-3-phosphocholine + H2O = a 1-acyl-sn-glycero-3-phosphocholine + a fatty acid + H(+)</text>
        <dbReference type="Rhea" id="RHEA:15801"/>
        <dbReference type="ChEBI" id="CHEBI:15377"/>
        <dbReference type="ChEBI" id="CHEBI:15378"/>
        <dbReference type="ChEBI" id="CHEBI:28868"/>
        <dbReference type="ChEBI" id="CHEBI:57643"/>
        <dbReference type="ChEBI" id="CHEBI:58168"/>
        <dbReference type="EC" id="3.1.1.4"/>
    </reaction>
</comment>
<evidence type="ECO:0000259" key="21">
    <source>
        <dbReference type="SMART" id="SM00085"/>
    </source>
</evidence>
<comment type="catalytic activity">
    <reaction evidence="15">
        <text>1-hexadecanoyl-2-(9Z,12Z-octadecadienoyl)-sn-glycero-3-phosphoethanolamine + H2O = 1-hexadecanoyl-sn-glycero-3-phosphoethanolamine + (9Z,12Z)-octadecadienoate + H(+)</text>
        <dbReference type="Rhea" id="RHEA:40815"/>
        <dbReference type="ChEBI" id="CHEBI:15377"/>
        <dbReference type="ChEBI" id="CHEBI:15378"/>
        <dbReference type="ChEBI" id="CHEBI:30245"/>
        <dbReference type="ChEBI" id="CHEBI:73004"/>
        <dbReference type="ChEBI" id="CHEBI:73008"/>
    </reaction>
    <physiologicalReaction direction="left-to-right" evidence="15">
        <dbReference type="Rhea" id="RHEA:40816"/>
    </physiologicalReaction>
</comment>
<dbReference type="GO" id="GO:0050482">
    <property type="term" value="P:arachidonate secretion"/>
    <property type="evidence" value="ECO:0007669"/>
    <property type="project" value="InterPro"/>
</dbReference>
<feature type="disulfide bond" evidence="18">
    <location>
        <begin position="51"/>
        <end position="67"/>
    </location>
</feature>
<feature type="binding site" evidence="17">
    <location>
        <position position="50"/>
    </location>
    <ligand>
        <name>Ca(2+)</name>
        <dbReference type="ChEBI" id="CHEBI:29108"/>
    </ligand>
</feature>
<evidence type="ECO:0000313" key="22">
    <source>
        <dbReference type="EMBL" id="KFV77376.1"/>
    </source>
</evidence>
<feature type="binding site" evidence="17">
    <location>
        <position position="71"/>
    </location>
    <ligand>
        <name>Ca(2+)</name>
        <dbReference type="ChEBI" id="CHEBI:29108"/>
    </ligand>
</feature>
<evidence type="ECO:0000256" key="9">
    <source>
        <dbReference type="ARBA" id="ARBA00047535"/>
    </source>
</evidence>
<dbReference type="GO" id="GO:0006644">
    <property type="term" value="P:phospholipid metabolic process"/>
    <property type="evidence" value="ECO:0007669"/>
    <property type="project" value="InterPro"/>
</dbReference>
<dbReference type="CDD" id="cd00125">
    <property type="entry name" value="PLA2c"/>
    <property type="match status" value="1"/>
</dbReference>
<feature type="binding site" evidence="17">
    <location>
        <position position="52"/>
    </location>
    <ligand>
        <name>Ca(2+)</name>
        <dbReference type="ChEBI" id="CHEBI:29108"/>
    </ligand>
</feature>
<keyword evidence="20" id="KW-0732">Signal</keyword>
<dbReference type="GO" id="GO:0047498">
    <property type="term" value="F:calcium-dependent phospholipase A2 activity"/>
    <property type="evidence" value="ECO:0007669"/>
    <property type="project" value="TreeGrafter"/>
</dbReference>
<evidence type="ECO:0000256" key="14">
    <source>
        <dbReference type="ARBA" id="ARBA00048699"/>
    </source>
</evidence>
<feature type="chain" id="PRO_5001387345" description="Phospholipase A2" evidence="20">
    <location>
        <begin position="20"/>
        <end position="147"/>
    </location>
</feature>
<evidence type="ECO:0000256" key="11">
    <source>
        <dbReference type="ARBA" id="ARBA00048221"/>
    </source>
</evidence>
<evidence type="ECO:0000256" key="1">
    <source>
        <dbReference type="ARBA" id="ARBA00004613"/>
    </source>
</evidence>
<dbReference type="InterPro" id="IPR033113">
    <property type="entry name" value="PLA2_histidine"/>
</dbReference>
<dbReference type="GO" id="GO:0005543">
    <property type="term" value="F:phospholipid binding"/>
    <property type="evidence" value="ECO:0007669"/>
    <property type="project" value="TreeGrafter"/>
</dbReference>
<feature type="domain" description="Phospholipase A2-like central" evidence="21">
    <location>
        <begin position="23"/>
        <end position="147"/>
    </location>
</feature>